<evidence type="ECO:0000256" key="1">
    <source>
        <dbReference type="ARBA" id="ARBA00010980"/>
    </source>
</evidence>
<dbReference type="InterPro" id="IPR045032">
    <property type="entry name" value="PEL"/>
</dbReference>
<evidence type="ECO:0000259" key="6">
    <source>
        <dbReference type="SMART" id="SM00656"/>
    </source>
</evidence>
<evidence type="ECO:0000313" key="7">
    <source>
        <dbReference type="EMBL" id="KAK1489172.1"/>
    </source>
</evidence>
<sequence length="422" mass="44370">MWPSLSRPRQGTTQVPSPKASRASSYLTLLLGLGPARSLQYHHDPRQDQGYAKMRTRTQAITPLPGVSQTGPEKEEMNSTAVCRTRPAREVKMKFSIASSIAVLAALANATPTPTVVGGNAVDPRAVEKRATITDACDVGYGAGTTGGSGGTTTTVSTLAQFTAAATSSDKAVIVVKGAITGAAKVKVGSNKSIIGAKGSSLTGVGLYINKQENVIVRNMKISKVLADNGDAIGIQASSKVWVDHCELSSDRDNGKDYYDGLLDITHASMAVTVSNTYLHDHYKGSLVGHSDSNSAEDTGKLYVTYANNYWKNIGSRVPSVRFGNVHIFNNYEESIDTSGVNTRMGAQVLVESSVFSSVKKAITFLDSKTTGYATVSDVDLGGSTNDAPAGTFTKPDYSYSKLGSAKVKASVVASAGQTLSF</sequence>
<dbReference type="PANTHER" id="PTHR31683:SF18">
    <property type="entry name" value="PECTATE LYASE 21-RELATED"/>
    <property type="match status" value="1"/>
</dbReference>
<keyword evidence="4" id="KW-0119">Carbohydrate metabolism</keyword>
<dbReference type="Gene3D" id="2.160.20.10">
    <property type="entry name" value="Single-stranded right-handed beta-helix, Pectin lyase-like"/>
    <property type="match status" value="1"/>
</dbReference>
<dbReference type="SMART" id="SM00656">
    <property type="entry name" value="Amb_all"/>
    <property type="match status" value="1"/>
</dbReference>
<organism evidence="7 8">
    <name type="scientific">Colletotrichum tamarilloi</name>
    <dbReference type="NCBI Taxonomy" id="1209934"/>
    <lineage>
        <taxon>Eukaryota</taxon>
        <taxon>Fungi</taxon>
        <taxon>Dikarya</taxon>
        <taxon>Ascomycota</taxon>
        <taxon>Pezizomycotina</taxon>
        <taxon>Sordariomycetes</taxon>
        <taxon>Hypocreomycetidae</taxon>
        <taxon>Glomerellales</taxon>
        <taxon>Glomerellaceae</taxon>
        <taxon>Colletotrichum</taxon>
        <taxon>Colletotrichum acutatum species complex</taxon>
    </lineage>
</organism>
<dbReference type="PANTHER" id="PTHR31683">
    <property type="entry name" value="PECTATE LYASE 18-RELATED"/>
    <property type="match status" value="1"/>
</dbReference>
<evidence type="ECO:0000256" key="4">
    <source>
        <dbReference type="RuleBase" id="RU361173"/>
    </source>
</evidence>
<dbReference type="GO" id="GO:0016829">
    <property type="term" value="F:lyase activity"/>
    <property type="evidence" value="ECO:0007669"/>
    <property type="project" value="UniProtKB-KW"/>
</dbReference>
<dbReference type="InterPro" id="IPR012334">
    <property type="entry name" value="Pectin_lyas_fold"/>
</dbReference>
<accession>A0ABQ9QYP6</accession>
<feature type="compositionally biased region" description="Polar residues" evidence="5">
    <location>
        <begin position="7"/>
        <end position="21"/>
    </location>
</feature>
<evidence type="ECO:0000313" key="8">
    <source>
        <dbReference type="Proteomes" id="UP001227543"/>
    </source>
</evidence>
<dbReference type="InterPro" id="IPR002022">
    <property type="entry name" value="Pec_lyase"/>
</dbReference>
<dbReference type="GeneID" id="85411377"/>
<feature type="region of interest" description="Disordered" evidence="5">
    <location>
        <begin position="1"/>
        <end position="21"/>
    </location>
</feature>
<dbReference type="RefSeq" id="XP_060378150.1">
    <property type="nucleotide sequence ID" value="XM_060527139.1"/>
</dbReference>
<dbReference type="SUPFAM" id="SSF51126">
    <property type="entry name" value="Pectin lyase-like"/>
    <property type="match status" value="1"/>
</dbReference>
<keyword evidence="8" id="KW-1185">Reference proteome</keyword>
<keyword evidence="4" id="KW-0624">Polysaccharide degradation</keyword>
<evidence type="ECO:0000256" key="5">
    <source>
        <dbReference type="SAM" id="MobiDB-lite"/>
    </source>
</evidence>
<reference evidence="7 8" key="1">
    <citation type="submission" date="2016-10" db="EMBL/GenBank/DDBJ databases">
        <title>The genome sequence of Colletotrichum fioriniae PJ7.</title>
        <authorList>
            <person name="Baroncelli R."/>
        </authorList>
    </citation>
    <scope>NUCLEOTIDE SEQUENCE [LARGE SCALE GENOMIC DNA]</scope>
    <source>
        <strain evidence="7 8">Tom-12</strain>
    </source>
</reference>
<keyword evidence="4" id="KW-0964">Secreted</keyword>
<comment type="caution">
    <text evidence="7">The sequence shown here is derived from an EMBL/GenBank/DDBJ whole genome shotgun (WGS) entry which is preliminary data.</text>
</comment>
<protein>
    <submittedName>
        <fullName evidence="7">Pectate lyase B</fullName>
    </submittedName>
</protein>
<keyword evidence="2" id="KW-0732">Signal</keyword>
<proteinExistence type="inferred from homology"/>
<feature type="domain" description="Pectate lyase" evidence="6">
    <location>
        <begin position="149"/>
        <end position="362"/>
    </location>
</feature>
<dbReference type="Pfam" id="PF00544">
    <property type="entry name" value="Pectate_lyase_4"/>
    <property type="match status" value="1"/>
</dbReference>
<dbReference type="EMBL" id="MLFU01000057">
    <property type="protein sequence ID" value="KAK1489172.1"/>
    <property type="molecule type" value="Genomic_DNA"/>
</dbReference>
<keyword evidence="3 4" id="KW-0456">Lyase</keyword>
<evidence type="ECO:0000256" key="3">
    <source>
        <dbReference type="ARBA" id="ARBA00023239"/>
    </source>
</evidence>
<evidence type="ECO:0000256" key="2">
    <source>
        <dbReference type="ARBA" id="ARBA00022729"/>
    </source>
</evidence>
<gene>
    <name evidence="7" type="ORF">CTAM01_11127</name>
</gene>
<dbReference type="Proteomes" id="UP001227543">
    <property type="component" value="Unassembled WGS sequence"/>
</dbReference>
<comment type="similarity">
    <text evidence="1 4">Belongs to the polysaccharide lyase 1 family.</text>
</comment>
<dbReference type="InterPro" id="IPR011050">
    <property type="entry name" value="Pectin_lyase_fold/virulence"/>
</dbReference>
<name>A0ABQ9QYP6_9PEZI</name>
<comment type="subcellular location">
    <subcellularLocation>
        <location evidence="4">Secreted</location>
    </subcellularLocation>
</comment>